<keyword evidence="3" id="KW-1185">Reference proteome</keyword>
<dbReference type="Pfam" id="PF10276">
    <property type="entry name" value="zf-CHCC"/>
    <property type="match status" value="1"/>
</dbReference>
<evidence type="ECO:0000313" key="2">
    <source>
        <dbReference type="EMBL" id="GGF93696.1"/>
    </source>
</evidence>
<keyword evidence="2" id="KW-0479">Metal-binding</keyword>
<evidence type="ECO:0000259" key="1">
    <source>
        <dbReference type="Pfam" id="PF10276"/>
    </source>
</evidence>
<feature type="domain" description="Zinc finger CHCC-type" evidence="1">
    <location>
        <begin position="31"/>
        <end position="65"/>
    </location>
</feature>
<keyword evidence="2" id="KW-0862">Zinc</keyword>
<gene>
    <name evidence="2" type="ORF">GCM10011365_13720</name>
</gene>
<protein>
    <submittedName>
        <fullName evidence="2">Zinc-finger domain-containing protein</fullName>
    </submittedName>
</protein>
<accession>A0A917FPP0</accession>
<dbReference type="GO" id="GO:0008270">
    <property type="term" value="F:zinc ion binding"/>
    <property type="evidence" value="ECO:0007669"/>
    <property type="project" value="UniProtKB-KW"/>
</dbReference>
<proteinExistence type="predicted"/>
<organism evidence="2 3">
    <name type="scientific">Marinicella pacifica</name>
    <dbReference type="NCBI Taxonomy" id="1171543"/>
    <lineage>
        <taxon>Bacteria</taxon>
        <taxon>Pseudomonadati</taxon>
        <taxon>Pseudomonadota</taxon>
        <taxon>Gammaproteobacteria</taxon>
        <taxon>Lysobacterales</taxon>
        <taxon>Marinicellaceae</taxon>
        <taxon>Marinicella</taxon>
    </lineage>
</organism>
<keyword evidence="2" id="KW-0863">Zinc-finger</keyword>
<dbReference type="InterPro" id="IPR019401">
    <property type="entry name" value="Znf_CHCC"/>
</dbReference>
<evidence type="ECO:0000313" key="3">
    <source>
        <dbReference type="Proteomes" id="UP000605253"/>
    </source>
</evidence>
<dbReference type="EMBL" id="BMEO01000005">
    <property type="protein sequence ID" value="GGF93696.1"/>
    <property type="molecule type" value="Genomic_DNA"/>
</dbReference>
<dbReference type="AlphaFoldDB" id="A0A917FPP0"/>
<dbReference type="Gene3D" id="2.60.260.40">
    <property type="entry name" value="q5lls5 like domains"/>
    <property type="match status" value="1"/>
</dbReference>
<comment type="caution">
    <text evidence="2">The sequence shown here is derived from an EMBL/GenBank/DDBJ whole genome shotgun (WGS) entry which is preliminary data.</text>
</comment>
<reference evidence="2" key="2">
    <citation type="submission" date="2020-09" db="EMBL/GenBank/DDBJ databases">
        <authorList>
            <person name="Sun Q."/>
            <person name="Zhou Y."/>
        </authorList>
    </citation>
    <scope>NUCLEOTIDE SEQUENCE</scope>
    <source>
        <strain evidence="2">CGMCC 1.12181</strain>
    </source>
</reference>
<name>A0A917FPP0_9GAMM</name>
<dbReference type="Proteomes" id="UP000605253">
    <property type="component" value="Unassembled WGS sequence"/>
</dbReference>
<sequence length="70" mass="8074">MTLFNEEIDMSKELANAQKVYYVTQKDLPLSCPGDHMTLWNSHPKVYLPIAKTGEEMCEYCGAKYILKDE</sequence>
<reference evidence="2" key="1">
    <citation type="journal article" date="2014" name="Int. J. Syst. Evol. Microbiol.">
        <title>Complete genome sequence of Corynebacterium casei LMG S-19264T (=DSM 44701T), isolated from a smear-ripened cheese.</title>
        <authorList>
            <consortium name="US DOE Joint Genome Institute (JGI-PGF)"/>
            <person name="Walter F."/>
            <person name="Albersmeier A."/>
            <person name="Kalinowski J."/>
            <person name="Ruckert C."/>
        </authorList>
    </citation>
    <scope>NUCLEOTIDE SEQUENCE</scope>
    <source>
        <strain evidence="2">CGMCC 1.12181</strain>
    </source>
</reference>